<feature type="domain" description="MoaB/Mog" evidence="1">
    <location>
        <begin position="4"/>
        <end position="175"/>
    </location>
</feature>
<accession>A0AAE3K654</accession>
<dbReference type="SMART" id="SM00852">
    <property type="entry name" value="MoCF_biosynth"/>
    <property type="match status" value="1"/>
</dbReference>
<dbReference type="CDD" id="cd00885">
    <property type="entry name" value="cinA"/>
    <property type="match status" value="1"/>
</dbReference>
<dbReference type="PANTHER" id="PTHR13939">
    <property type="entry name" value="NICOTINAMIDE-NUCLEOTIDE AMIDOHYDROLASE PNCC"/>
    <property type="match status" value="1"/>
</dbReference>
<dbReference type="Pfam" id="PF24102">
    <property type="entry name" value="FLAD1_M"/>
    <property type="match status" value="1"/>
</dbReference>
<evidence type="ECO:0000259" key="1">
    <source>
        <dbReference type="SMART" id="SM00852"/>
    </source>
</evidence>
<reference evidence="2 3" key="1">
    <citation type="journal article" date="2022" name="Syst. Appl. Microbiol.">
        <title>Natronocalculus amylovorans gen. nov., sp. nov., and Natranaeroarchaeum aerophilus sp. nov., dominant culturable amylolytic natronoarchaea from hypersaline soda lakes in southwestern Siberia.</title>
        <authorList>
            <person name="Sorokin D.Y."/>
            <person name="Elcheninov A.G."/>
            <person name="Khizhniak T.V."/>
            <person name="Koenen M."/>
            <person name="Bale N.J."/>
            <person name="Damste J.S.S."/>
            <person name="Kublanov I.V."/>
        </authorList>
    </citation>
    <scope>NUCLEOTIDE SEQUENCE [LARGE SCALE GENOMIC DNA]</scope>
    <source>
        <strain evidence="2 3">AArc-St1-1</strain>
    </source>
</reference>
<organism evidence="2 3">
    <name type="scientific">Natranaeroarchaeum aerophilus</name>
    <dbReference type="NCBI Taxonomy" id="2917711"/>
    <lineage>
        <taxon>Archaea</taxon>
        <taxon>Methanobacteriati</taxon>
        <taxon>Methanobacteriota</taxon>
        <taxon>Stenosarchaea group</taxon>
        <taxon>Halobacteria</taxon>
        <taxon>Halobacteriales</taxon>
        <taxon>Natronoarchaeaceae</taxon>
        <taxon>Natranaeroarchaeum</taxon>
    </lineage>
</organism>
<dbReference type="PANTHER" id="PTHR13939:SF0">
    <property type="entry name" value="NMN AMIDOHYDROLASE-LIKE PROTEIN YFAY"/>
    <property type="match status" value="1"/>
</dbReference>
<dbReference type="InterPro" id="IPR050101">
    <property type="entry name" value="CinA"/>
</dbReference>
<keyword evidence="3" id="KW-1185">Reference proteome</keyword>
<protein>
    <submittedName>
        <fullName evidence="2">Molybdopterin-binding protein</fullName>
    </submittedName>
</protein>
<dbReference type="InterPro" id="IPR056596">
    <property type="entry name" value="FLAD1_M"/>
</dbReference>
<dbReference type="Gene3D" id="3.40.980.10">
    <property type="entry name" value="MoaB/Mog-like domain"/>
    <property type="match status" value="1"/>
</dbReference>
<gene>
    <name evidence="2" type="ORF">AArcSt11_14610</name>
</gene>
<dbReference type="SUPFAM" id="SSF53218">
    <property type="entry name" value="Molybdenum cofactor biosynthesis proteins"/>
    <property type="match status" value="1"/>
</dbReference>
<dbReference type="InterPro" id="IPR001453">
    <property type="entry name" value="MoaB/Mog_dom"/>
</dbReference>
<dbReference type="InterPro" id="IPR036425">
    <property type="entry name" value="MoaB/Mog-like_dom_sf"/>
</dbReference>
<comment type="caution">
    <text evidence="2">The sequence shown here is derived from an EMBL/GenBank/DDBJ whole genome shotgun (WGS) entry which is preliminary data.</text>
</comment>
<dbReference type="AlphaFoldDB" id="A0AAE3K654"/>
<dbReference type="RefSeq" id="WP_250598163.1">
    <property type="nucleotide sequence ID" value="NZ_JAKRVY010000010.1"/>
</dbReference>
<dbReference type="EMBL" id="JAKRVY010000010">
    <property type="protein sequence ID" value="MCL9814887.1"/>
    <property type="molecule type" value="Genomic_DNA"/>
</dbReference>
<dbReference type="Pfam" id="PF00994">
    <property type="entry name" value="MoCF_biosynth"/>
    <property type="match status" value="1"/>
</dbReference>
<name>A0AAE3K654_9EURY</name>
<evidence type="ECO:0000313" key="2">
    <source>
        <dbReference type="EMBL" id="MCL9814887.1"/>
    </source>
</evidence>
<sequence>MEVAILTVGDEVLAGDTPNTNATWLAEQITGRGSTVARILTLPDDRTLIAGTIGDWRGRFDAVVVTGGLGGTHDDVTADALADAFDRYLVVDPAVREDVLETAAAYRDANPELVAEHDLDLDVDAWASLPGGARAIINPEGLCPGCVLETVYAFPGVPAEMQALFDLVAHEFDGDVTSRTLYTPQPEGSMIDALAGVRERFDVQVGSYPDTGGLNRLKVSGEDADDVVAAAEWLQGRVTVDRVV</sequence>
<proteinExistence type="predicted"/>
<dbReference type="Proteomes" id="UP001202674">
    <property type="component" value="Unassembled WGS sequence"/>
</dbReference>
<evidence type="ECO:0000313" key="3">
    <source>
        <dbReference type="Proteomes" id="UP001202674"/>
    </source>
</evidence>